<name>A0ABT1NFP7_9FIRM</name>
<dbReference type="PROSITE" id="PS51272">
    <property type="entry name" value="SLH"/>
    <property type="match status" value="2"/>
</dbReference>
<evidence type="ECO:0000259" key="4">
    <source>
        <dbReference type="PROSITE" id="PS51272"/>
    </source>
</evidence>
<feature type="compositionally biased region" description="Polar residues" evidence="2">
    <location>
        <begin position="246"/>
        <end position="257"/>
    </location>
</feature>
<feature type="signal peptide" evidence="3">
    <location>
        <begin position="1"/>
        <end position="25"/>
    </location>
</feature>
<keyword evidence="6" id="KW-1185">Reference proteome</keyword>
<feature type="domain" description="SLH" evidence="4">
    <location>
        <begin position="24"/>
        <end position="87"/>
    </location>
</feature>
<comment type="caution">
    <text evidence="5">The sequence shown here is derived from an EMBL/GenBank/DDBJ whole genome shotgun (WGS) entry which is preliminary data.</text>
</comment>
<evidence type="ECO:0000256" key="3">
    <source>
        <dbReference type="SAM" id="SignalP"/>
    </source>
</evidence>
<sequence>MKYKKIAAILTAATIFISTTTVAFAETPFTDIEKNWAKTHIISVNEKGLMNGTTSDKFSPDTAVNKYSAIISIARMMGIANMDLSEITAKHKELLDKYKVPDYAQKETAFCLEKGIIQGEIEMDKFGAQSQATKLDVCVYLGRAFGVQLDTSKPPVTLSYKDALAIPSMYKIYVDHMIKIGVVDSKGDAEGLFRPDTPVTRAMFAKMLDLASAEYVATTVSTEPPVVSVPSENTQTPPEDEENIDTPINNTDNGTKTTAKDKGIIDTITYTRNAQPKILLENESKNLVEYTLPADLIKENVIINGQLSDIYSLRPGLYIEIEVISGKIEKISTVDMTKRVNIQAIVKQVDPLNSLMFVDVYDAEDGTAIEKKVFMRDAKIGDMSFNLLSMDALSPGQSINLIGIEDMEGIKAQTVILNQ</sequence>
<dbReference type="RefSeq" id="WP_255226934.1">
    <property type="nucleotide sequence ID" value="NZ_JAJEKE010000005.1"/>
</dbReference>
<evidence type="ECO:0000256" key="1">
    <source>
        <dbReference type="ARBA" id="ARBA00022737"/>
    </source>
</evidence>
<accession>A0ABT1NFP7</accession>
<feature type="chain" id="PRO_5045641807" evidence="3">
    <location>
        <begin position="26"/>
        <end position="419"/>
    </location>
</feature>
<dbReference type="Proteomes" id="UP001651880">
    <property type="component" value="Unassembled WGS sequence"/>
</dbReference>
<dbReference type="InterPro" id="IPR001119">
    <property type="entry name" value="SLH_dom"/>
</dbReference>
<feature type="region of interest" description="Disordered" evidence="2">
    <location>
        <begin position="225"/>
        <end position="257"/>
    </location>
</feature>
<reference evidence="5 6" key="1">
    <citation type="submission" date="2021-10" db="EMBL/GenBank/DDBJ databases">
        <title>Lutispora strain m25 sp. nov., a thermophilic, non-spore-forming bacterium isolated from a lab-scale methanogenic bioreactor digesting anaerobic sludge.</title>
        <authorList>
            <person name="El Houari A."/>
            <person name="Mcdonald J."/>
        </authorList>
    </citation>
    <scope>NUCLEOTIDE SEQUENCE [LARGE SCALE GENOMIC DNA]</scope>
    <source>
        <strain evidence="6">m25</strain>
    </source>
</reference>
<organism evidence="5 6">
    <name type="scientific">Lutispora saccharofermentans</name>
    <dbReference type="NCBI Taxonomy" id="3024236"/>
    <lineage>
        <taxon>Bacteria</taxon>
        <taxon>Bacillati</taxon>
        <taxon>Bacillota</taxon>
        <taxon>Clostridia</taxon>
        <taxon>Lutisporales</taxon>
        <taxon>Lutisporaceae</taxon>
        <taxon>Lutispora</taxon>
    </lineage>
</organism>
<evidence type="ECO:0000313" key="5">
    <source>
        <dbReference type="EMBL" id="MCQ1529414.1"/>
    </source>
</evidence>
<protein>
    <submittedName>
        <fullName evidence="5">S-layer homology domain-containing protein</fullName>
    </submittedName>
</protein>
<evidence type="ECO:0000256" key="2">
    <source>
        <dbReference type="SAM" id="MobiDB-lite"/>
    </source>
</evidence>
<gene>
    <name evidence="5" type="ORF">LJD61_07585</name>
</gene>
<keyword evidence="1" id="KW-0677">Repeat</keyword>
<dbReference type="EMBL" id="JAJEKE010000005">
    <property type="protein sequence ID" value="MCQ1529414.1"/>
    <property type="molecule type" value="Genomic_DNA"/>
</dbReference>
<feature type="domain" description="SLH" evidence="4">
    <location>
        <begin position="157"/>
        <end position="222"/>
    </location>
</feature>
<dbReference type="Pfam" id="PF00395">
    <property type="entry name" value="SLH"/>
    <property type="match status" value="2"/>
</dbReference>
<proteinExistence type="predicted"/>
<keyword evidence="3" id="KW-0732">Signal</keyword>
<evidence type="ECO:0000313" key="6">
    <source>
        <dbReference type="Proteomes" id="UP001651880"/>
    </source>
</evidence>